<evidence type="ECO:0000313" key="2">
    <source>
        <dbReference type="Proteomes" id="UP000249754"/>
    </source>
</evidence>
<evidence type="ECO:0000313" key="1">
    <source>
        <dbReference type="EMBL" id="RAJ35513.1"/>
    </source>
</evidence>
<protein>
    <submittedName>
        <fullName evidence="1">Uncharacterized protein</fullName>
    </submittedName>
</protein>
<gene>
    <name evidence="1" type="ORF">LY11_00757</name>
</gene>
<sequence length="44" mass="5270">MLYRFILKYKDTPIFKKKYIILADCLNAFNLKCPLPDFTDTKLI</sequence>
<reference evidence="1 2" key="1">
    <citation type="submission" date="2018-06" db="EMBL/GenBank/DDBJ databases">
        <title>Genomic Encyclopedia of Archaeal and Bacterial Type Strains, Phase II (KMG-II): from individual species to whole genera.</title>
        <authorList>
            <person name="Goeker M."/>
        </authorList>
    </citation>
    <scope>NUCLEOTIDE SEQUENCE [LARGE SCALE GENOMIC DNA]</scope>
    <source>
        <strain evidence="1 2">DSM 14825</strain>
    </source>
</reference>
<proteinExistence type="predicted"/>
<organism evidence="1 2">
    <name type="scientific">Pedobacter cryoconitis</name>
    <dbReference type="NCBI Taxonomy" id="188932"/>
    <lineage>
        <taxon>Bacteria</taxon>
        <taxon>Pseudomonadati</taxon>
        <taxon>Bacteroidota</taxon>
        <taxon>Sphingobacteriia</taxon>
        <taxon>Sphingobacteriales</taxon>
        <taxon>Sphingobacteriaceae</taxon>
        <taxon>Pedobacter</taxon>
    </lineage>
</organism>
<name>A0A327T704_9SPHI</name>
<accession>A0A327T704</accession>
<dbReference type="EMBL" id="QLLR01000002">
    <property type="protein sequence ID" value="RAJ35513.1"/>
    <property type="molecule type" value="Genomic_DNA"/>
</dbReference>
<dbReference type="AlphaFoldDB" id="A0A327T704"/>
<comment type="caution">
    <text evidence="1">The sequence shown here is derived from an EMBL/GenBank/DDBJ whole genome shotgun (WGS) entry which is preliminary data.</text>
</comment>
<dbReference type="Proteomes" id="UP000249754">
    <property type="component" value="Unassembled WGS sequence"/>
</dbReference>